<dbReference type="Proteomes" id="UP000265000">
    <property type="component" value="Unplaced"/>
</dbReference>
<protein>
    <recommendedName>
        <fullName evidence="6">Ig-like domain-containing protein</fullName>
    </recommendedName>
</protein>
<dbReference type="SMART" id="SM00406">
    <property type="entry name" value="IGv"/>
    <property type="match status" value="1"/>
</dbReference>
<evidence type="ECO:0000313" key="8">
    <source>
        <dbReference type="Proteomes" id="UP000265000"/>
    </source>
</evidence>
<organism evidence="7 8">
    <name type="scientific">Fundulus heteroclitus</name>
    <name type="common">Killifish</name>
    <name type="synonym">Mummichog</name>
    <dbReference type="NCBI Taxonomy" id="8078"/>
    <lineage>
        <taxon>Eukaryota</taxon>
        <taxon>Metazoa</taxon>
        <taxon>Chordata</taxon>
        <taxon>Craniata</taxon>
        <taxon>Vertebrata</taxon>
        <taxon>Euteleostomi</taxon>
        <taxon>Actinopterygii</taxon>
        <taxon>Neopterygii</taxon>
        <taxon>Teleostei</taxon>
        <taxon>Neoteleostei</taxon>
        <taxon>Acanthomorphata</taxon>
        <taxon>Ovalentaria</taxon>
        <taxon>Atherinomorphae</taxon>
        <taxon>Cyprinodontiformes</taxon>
        <taxon>Fundulidae</taxon>
        <taxon>Fundulus</taxon>
    </lineage>
</organism>
<dbReference type="PROSITE" id="PS00290">
    <property type="entry name" value="IG_MHC"/>
    <property type="match status" value="1"/>
</dbReference>
<reference evidence="7" key="2">
    <citation type="submission" date="2025-09" db="UniProtKB">
        <authorList>
            <consortium name="Ensembl"/>
        </authorList>
    </citation>
    <scope>IDENTIFICATION</scope>
</reference>
<dbReference type="GO" id="GO:0002250">
    <property type="term" value="P:adaptive immune response"/>
    <property type="evidence" value="ECO:0007669"/>
    <property type="project" value="UniProtKB-KW"/>
</dbReference>
<dbReference type="Gene3D" id="2.60.40.10">
    <property type="entry name" value="Immunoglobulins"/>
    <property type="match status" value="5"/>
</dbReference>
<dbReference type="AlphaFoldDB" id="A0A3Q2TRW5"/>
<keyword evidence="5" id="KW-0472">Membrane</keyword>
<keyword evidence="5" id="KW-0812">Transmembrane</keyword>
<sequence>MFHLTRLLLESPFSVVKKPGETVMISCAVNGFDIDGEYVHWTRQKSGKALEWIGRHSRSSEEYSSSFASRSDLSYDESGITARLSIRSLTEGDAATYFCAHTHCDALDYWGSGTRLTVTSEAPVPPALVPMVWFNSASRDKVTLSCLALDFYPESLSFEWSDASGAQLDSVRYPTLVCTVEDLSSESLSIKWKKNGNEVYGHNDWVPKQLGDSYSAVSVLKVKSSDWDTEAVYSCEATHLGETYTKKASKALITVTLNPPSPKIMFSNGQVELECIISGQDNVIVSGTKMTWYINEQKHASGNLEEVTAFEGSQYSKRSFVTYNYSDWWTVSKVRCSAVAEDMGPVVRDLTVNKGAGTEPKVTIHMLPEKETSQEASAEVTLVCLVSSDVVQDYYIAWTEDVGQSNSAYFDGITFPPRKTQNSYSVISVYTTTKEKWTGGYIFYCNVWPAGRENRMKSIGVSEAMGNSADCADDGGDEDEFSSLWFTASSFLFLFIFTLSYSLMLTFYKVNRLAVCV</sequence>
<feature type="transmembrane region" description="Helical" evidence="5">
    <location>
        <begin position="484"/>
        <end position="504"/>
    </location>
</feature>
<keyword evidence="1" id="KW-0391">Immunity</keyword>
<feature type="domain" description="Ig-like" evidence="6">
    <location>
        <begin position="360"/>
        <end position="462"/>
    </location>
</feature>
<dbReference type="GO" id="GO:0005576">
    <property type="term" value="C:extracellular region"/>
    <property type="evidence" value="ECO:0007669"/>
    <property type="project" value="UniProtKB-ARBA"/>
</dbReference>
<evidence type="ECO:0000256" key="3">
    <source>
        <dbReference type="ARBA" id="ARBA00023319"/>
    </source>
</evidence>
<proteinExistence type="predicted"/>
<feature type="domain" description="Ig-like" evidence="6">
    <location>
        <begin position="20"/>
        <end position="119"/>
    </location>
</feature>
<dbReference type="InterPro" id="IPR036179">
    <property type="entry name" value="Ig-like_dom_sf"/>
</dbReference>
<dbReference type="InterPro" id="IPR007110">
    <property type="entry name" value="Ig-like_dom"/>
</dbReference>
<evidence type="ECO:0000256" key="2">
    <source>
        <dbReference type="ARBA" id="ARBA00023130"/>
    </source>
</evidence>
<dbReference type="InterPro" id="IPR003597">
    <property type="entry name" value="Ig_C1-set"/>
</dbReference>
<dbReference type="GeneTree" id="ENSGT00940000163849"/>
<evidence type="ECO:0000313" key="7">
    <source>
        <dbReference type="Ensembl" id="ENSFHEP00000019485.1"/>
    </source>
</evidence>
<keyword evidence="2" id="KW-1064">Adaptive immunity</keyword>
<keyword evidence="3" id="KW-0393">Immunoglobulin domain</keyword>
<feature type="domain" description="Ig-like" evidence="6">
    <location>
        <begin position="153"/>
        <end position="254"/>
    </location>
</feature>
<dbReference type="Ensembl" id="ENSFHET00000028753.1">
    <property type="protein sequence ID" value="ENSFHEP00000019485.1"/>
    <property type="gene ID" value="ENSFHEG00000021435.1"/>
</dbReference>
<dbReference type="InterPro" id="IPR013106">
    <property type="entry name" value="Ig_V-set"/>
</dbReference>
<keyword evidence="8" id="KW-1185">Reference proteome</keyword>
<dbReference type="GO" id="GO:0019814">
    <property type="term" value="C:immunoglobulin complex"/>
    <property type="evidence" value="ECO:0007669"/>
    <property type="project" value="UniProtKB-KW"/>
</dbReference>
<dbReference type="PANTHER" id="PTHR23266">
    <property type="entry name" value="IMMUNOGLOBULIN HEAVY CHAIN"/>
    <property type="match status" value="1"/>
</dbReference>
<keyword evidence="4" id="KW-1280">Immunoglobulin</keyword>
<dbReference type="SMART" id="SM00409">
    <property type="entry name" value="IG"/>
    <property type="match status" value="2"/>
</dbReference>
<dbReference type="InterPro" id="IPR003599">
    <property type="entry name" value="Ig_sub"/>
</dbReference>
<dbReference type="InterPro" id="IPR050199">
    <property type="entry name" value="IgHV"/>
</dbReference>
<reference evidence="7" key="1">
    <citation type="submission" date="2025-08" db="UniProtKB">
        <authorList>
            <consortium name="Ensembl"/>
        </authorList>
    </citation>
    <scope>IDENTIFICATION</scope>
</reference>
<evidence type="ECO:0000256" key="1">
    <source>
        <dbReference type="ARBA" id="ARBA00022859"/>
    </source>
</evidence>
<evidence type="ECO:0000256" key="4">
    <source>
        <dbReference type="ARBA" id="ARBA00043265"/>
    </source>
</evidence>
<dbReference type="Pfam" id="PF07654">
    <property type="entry name" value="C1-set"/>
    <property type="match status" value="2"/>
</dbReference>
<dbReference type="InterPro" id="IPR003006">
    <property type="entry name" value="Ig/MHC_CS"/>
</dbReference>
<dbReference type="SMART" id="SM00407">
    <property type="entry name" value="IGc1"/>
    <property type="match status" value="1"/>
</dbReference>
<dbReference type="PROSITE" id="PS50835">
    <property type="entry name" value="IG_LIKE"/>
    <property type="match status" value="3"/>
</dbReference>
<name>A0A3Q2TRW5_FUNHE</name>
<keyword evidence="5" id="KW-1133">Transmembrane helix</keyword>
<dbReference type="InterPro" id="IPR013783">
    <property type="entry name" value="Ig-like_fold"/>
</dbReference>
<evidence type="ECO:0000256" key="5">
    <source>
        <dbReference type="SAM" id="Phobius"/>
    </source>
</evidence>
<evidence type="ECO:0000259" key="6">
    <source>
        <dbReference type="PROSITE" id="PS50835"/>
    </source>
</evidence>
<accession>A0A3Q2TRW5</accession>
<dbReference type="Pfam" id="PF07686">
    <property type="entry name" value="V-set"/>
    <property type="match status" value="1"/>
</dbReference>
<dbReference type="SUPFAM" id="SSF48726">
    <property type="entry name" value="Immunoglobulin"/>
    <property type="match status" value="5"/>
</dbReference>